<dbReference type="InterPro" id="IPR052953">
    <property type="entry name" value="Ser-rich/MCO-related"/>
</dbReference>
<feature type="compositionally biased region" description="Low complexity" evidence="1">
    <location>
        <begin position="170"/>
        <end position="211"/>
    </location>
</feature>
<evidence type="ECO:0000256" key="1">
    <source>
        <dbReference type="SAM" id="MobiDB-lite"/>
    </source>
</evidence>
<proteinExistence type="predicted"/>
<dbReference type="OrthoDB" id="2331100at2759"/>
<name>A0A0D2FZU6_9EURO</name>
<accession>A0A0D2FZU6</accession>
<dbReference type="EMBL" id="KN847476">
    <property type="protein sequence ID" value="KIX07837.1"/>
    <property type="molecule type" value="Genomic_DNA"/>
</dbReference>
<sequence length="236" mass="22655">MYSVLPSSALILSVLATSTLASPQNDYGSGSSSATATAATASASGVHSVQVGPGLSFTPDTVTAAEGDWVEFTFGSGHSVAQSSFDAPCVPLEGGAGVYSGFPNDGDVWRIMVNSTDPIWLYCSATGHCEGGMAMVVNPPSSGNTLDAYMSAAANAQGSSPETVQGGVFGAATDDGGSSNSSSSSSSASGSSSPTASSTGSSASASATGDSGASANAVRNGLLLAGAVAAGVAAVL</sequence>
<dbReference type="GeneID" id="25290562"/>
<dbReference type="HOGENOM" id="CLU_053381_4_0_1"/>
<dbReference type="STRING" id="1442369.A0A0D2FZU6"/>
<feature type="region of interest" description="Disordered" evidence="1">
    <location>
        <begin position="160"/>
        <end position="211"/>
    </location>
</feature>
<evidence type="ECO:0000256" key="2">
    <source>
        <dbReference type="SAM" id="SignalP"/>
    </source>
</evidence>
<dbReference type="PANTHER" id="PTHR34883:SF15">
    <property type="entry name" value="EXTRACELLULAR SERINE-RICH PROTEIN"/>
    <property type="match status" value="1"/>
</dbReference>
<feature type="chain" id="PRO_5002258125" description="Phytocyanin domain-containing protein" evidence="2">
    <location>
        <begin position="22"/>
        <end position="236"/>
    </location>
</feature>
<dbReference type="SUPFAM" id="SSF49503">
    <property type="entry name" value="Cupredoxins"/>
    <property type="match status" value="1"/>
</dbReference>
<dbReference type="AlphaFoldDB" id="A0A0D2FZU6"/>
<dbReference type="Proteomes" id="UP000053617">
    <property type="component" value="Unassembled WGS sequence"/>
</dbReference>
<dbReference type="InterPro" id="IPR008972">
    <property type="entry name" value="Cupredoxin"/>
</dbReference>
<organism evidence="3 4">
    <name type="scientific">Rhinocladiella mackenziei CBS 650.93</name>
    <dbReference type="NCBI Taxonomy" id="1442369"/>
    <lineage>
        <taxon>Eukaryota</taxon>
        <taxon>Fungi</taxon>
        <taxon>Dikarya</taxon>
        <taxon>Ascomycota</taxon>
        <taxon>Pezizomycotina</taxon>
        <taxon>Eurotiomycetes</taxon>
        <taxon>Chaetothyriomycetidae</taxon>
        <taxon>Chaetothyriales</taxon>
        <taxon>Herpotrichiellaceae</taxon>
        <taxon>Rhinocladiella</taxon>
    </lineage>
</organism>
<evidence type="ECO:0000313" key="4">
    <source>
        <dbReference type="Proteomes" id="UP000053617"/>
    </source>
</evidence>
<dbReference type="PANTHER" id="PTHR34883">
    <property type="entry name" value="SERINE-RICH PROTEIN, PUTATIVE-RELATED-RELATED"/>
    <property type="match status" value="1"/>
</dbReference>
<keyword evidence="4" id="KW-1185">Reference proteome</keyword>
<evidence type="ECO:0008006" key="5">
    <source>
        <dbReference type="Google" id="ProtNLM"/>
    </source>
</evidence>
<dbReference type="RefSeq" id="XP_013274973.1">
    <property type="nucleotide sequence ID" value="XM_013419519.1"/>
</dbReference>
<protein>
    <recommendedName>
        <fullName evidence="5">Phytocyanin domain-containing protein</fullName>
    </recommendedName>
</protein>
<reference evidence="3 4" key="1">
    <citation type="submission" date="2015-01" db="EMBL/GenBank/DDBJ databases">
        <title>The Genome Sequence of Rhinocladiella mackenzie CBS 650.93.</title>
        <authorList>
            <consortium name="The Broad Institute Genomics Platform"/>
            <person name="Cuomo C."/>
            <person name="de Hoog S."/>
            <person name="Gorbushina A."/>
            <person name="Stielow B."/>
            <person name="Teixiera M."/>
            <person name="Abouelleil A."/>
            <person name="Chapman S.B."/>
            <person name="Priest M."/>
            <person name="Young S.K."/>
            <person name="Wortman J."/>
            <person name="Nusbaum C."/>
            <person name="Birren B."/>
        </authorList>
    </citation>
    <scope>NUCLEOTIDE SEQUENCE [LARGE SCALE GENOMIC DNA]</scope>
    <source>
        <strain evidence="3 4">CBS 650.93</strain>
    </source>
</reference>
<dbReference type="Gene3D" id="2.60.40.420">
    <property type="entry name" value="Cupredoxins - blue copper proteins"/>
    <property type="match status" value="1"/>
</dbReference>
<dbReference type="CDD" id="cd00920">
    <property type="entry name" value="Cupredoxin"/>
    <property type="match status" value="1"/>
</dbReference>
<keyword evidence="2" id="KW-0732">Signal</keyword>
<evidence type="ECO:0000313" key="3">
    <source>
        <dbReference type="EMBL" id="KIX07837.1"/>
    </source>
</evidence>
<dbReference type="VEuPathDB" id="FungiDB:Z518_02491"/>
<feature type="signal peptide" evidence="2">
    <location>
        <begin position="1"/>
        <end position="21"/>
    </location>
</feature>
<gene>
    <name evidence="3" type="ORF">Z518_02491</name>
</gene>